<accession>A0A2S7D6R9</accession>
<dbReference type="Gene3D" id="1.10.287.130">
    <property type="match status" value="1"/>
</dbReference>
<dbReference type="InterPro" id="IPR005467">
    <property type="entry name" value="His_kinase_dom"/>
</dbReference>
<keyword evidence="9" id="KW-0812">Transmembrane</keyword>
<dbReference type="PROSITE" id="PS50109">
    <property type="entry name" value="HIS_KIN"/>
    <property type="match status" value="1"/>
</dbReference>
<keyword evidence="9" id="KW-0472">Membrane</keyword>
<dbReference type="FunFam" id="3.30.565.10:FF:000010">
    <property type="entry name" value="Sensor histidine kinase RcsC"/>
    <property type="match status" value="1"/>
</dbReference>
<dbReference type="CDD" id="cd00082">
    <property type="entry name" value="HisKA"/>
    <property type="match status" value="1"/>
</dbReference>
<evidence type="ECO:0000256" key="8">
    <source>
        <dbReference type="SAM" id="MobiDB-lite"/>
    </source>
</evidence>
<dbReference type="Gene3D" id="3.30.565.10">
    <property type="entry name" value="Histidine kinase-like ATPase, C-terminal domain"/>
    <property type="match status" value="1"/>
</dbReference>
<feature type="modified residue" description="4-aspartylphosphate" evidence="7">
    <location>
        <position position="988"/>
    </location>
</feature>
<feature type="domain" description="Response regulatory" evidence="11">
    <location>
        <begin position="793"/>
        <end position="909"/>
    </location>
</feature>
<evidence type="ECO:0000256" key="7">
    <source>
        <dbReference type="PROSITE-ProRule" id="PRU00169"/>
    </source>
</evidence>
<dbReference type="SMART" id="SM00387">
    <property type="entry name" value="HATPase_c"/>
    <property type="match status" value="1"/>
</dbReference>
<dbReference type="InterPro" id="IPR036890">
    <property type="entry name" value="HATPase_C_sf"/>
</dbReference>
<sequence length="1058" mass="114353">MQNISTTRDRWIWVIAGALMAGTLGVELVTPLGYAVWLTYFVAVGVTVFQNRPQAPLVVGVLSCVLLAIGFHLAPPSTNSSFSSINRSIGGVSFLAMALVVTQAIRARRQAELALWLQQAENTVEASLRGDQSPEDLANAALRALCDTLDAQVGALYRVEGERLRLTGGAALPVDMPKTLPSNAGQWGEVLQRGTVRRVRGVDAGHLQIASGLGQSACQELLLAPVTADGRVIGLLELGRVTSAQTSGTREEEVLARCGENIGLALRTALLRAQLVSLLEETQRQSEELQTQQEELRVANEELEEQSRSLQQSQSDLEQQQAELEQTNVQLEERTQALEAQKQALLIAQGQLVRNGNELATASRYKSEFLANMSHELRTPLNSALILAKLLADNKDGTLSADQVKYAQAILSSNNDLLALINDILDLSKIEAGHVELADETVATDSVLQRLRDTFEPMARQKGLTLEIGAQAAAPTQLVVDNQRLQQILKNLLANAIKFTERGTVSLSIQAGAPGRVLFKVNDTGIGIAREQTDVIFEAFRQADGSTRRRYGGTGLGLSISRDLAQRMGGSISVDSEPGRGSCFTLELPTDGAPAEGTSASEANATAPSSAPDATAPLHQPTGGAMAARLGAPGSAASTAVPLPLPIPAPSAAQQQRAQDDRDQRNRTGRLILAVEDDTRFAQALVDLAHEMDFDCVVAPSAEEALQLAAELRPSGILLDIGLPDASGLSVLERLKRDPATRHIPVHVVSALERSQIALELGAVGYLIKPATRELLAGAIRQLEDTNARAVRRLLIVEDDSALRENLQLLLARDQLEIVAVGSIAEAMAQLAGSTFDCMVTDLALPDGSGYDLLERMAGNDAVAFPPVIVYTGRALTRDEEQRLRRYSKSIIIKGVRSPERLLDEVTLFLHSVEASLPSDQQRLLREARRRDAVLDGATVLLAEDDVRNIFALSSVLEPLGVTLEIARNGREALERLAEREVDLVLMDIMMPEMDGITAMRQIRANRQWQDLPIIALTAKAMADDRERCLEAGANDYIAKPIDVDKLVSLCRVWCSRQ</sequence>
<dbReference type="CDD" id="cd00156">
    <property type="entry name" value="REC"/>
    <property type="match status" value="2"/>
</dbReference>
<dbReference type="Gene3D" id="3.30.450.40">
    <property type="match status" value="1"/>
</dbReference>
<keyword evidence="13" id="KW-1185">Reference proteome</keyword>
<feature type="region of interest" description="Disordered" evidence="8">
    <location>
        <begin position="300"/>
        <end position="323"/>
    </location>
</feature>
<dbReference type="InterPro" id="IPR001789">
    <property type="entry name" value="Sig_transdc_resp-reg_receiver"/>
</dbReference>
<dbReference type="SUPFAM" id="SSF52172">
    <property type="entry name" value="CheY-like"/>
    <property type="match status" value="3"/>
</dbReference>
<dbReference type="InterPro" id="IPR003594">
    <property type="entry name" value="HATPase_dom"/>
</dbReference>
<evidence type="ECO:0000259" key="10">
    <source>
        <dbReference type="PROSITE" id="PS50109"/>
    </source>
</evidence>
<dbReference type="SMART" id="SM00448">
    <property type="entry name" value="REC"/>
    <property type="match status" value="3"/>
</dbReference>
<dbReference type="Pfam" id="PF00072">
    <property type="entry name" value="Response_reg"/>
    <property type="match status" value="3"/>
</dbReference>
<protein>
    <recommendedName>
        <fullName evidence="2">histidine kinase</fullName>
        <ecNumber evidence="2">2.7.13.3</ecNumber>
    </recommendedName>
</protein>
<dbReference type="PANTHER" id="PTHR45339">
    <property type="entry name" value="HYBRID SIGNAL TRANSDUCTION HISTIDINE KINASE J"/>
    <property type="match status" value="1"/>
</dbReference>
<feature type="modified residue" description="4-aspartylphosphate" evidence="7">
    <location>
        <position position="842"/>
    </location>
</feature>
<dbReference type="Proteomes" id="UP000238191">
    <property type="component" value="Unassembled WGS sequence"/>
</dbReference>
<feature type="transmembrane region" description="Helical" evidence="9">
    <location>
        <begin position="85"/>
        <end position="105"/>
    </location>
</feature>
<keyword evidence="5 12" id="KW-0418">Kinase</keyword>
<dbReference type="Pfam" id="PF00512">
    <property type="entry name" value="HisKA"/>
    <property type="match status" value="1"/>
</dbReference>
<dbReference type="OrthoDB" id="9810730at2"/>
<evidence type="ECO:0000256" key="6">
    <source>
        <dbReference type="ARBA" id="ARBA00023012"/>
    </source>
</evidence>
<gene>
    <name evidence="12" type="ORF">XpiCFBP4643_05230</name>
</gene>
<feature type="domain" description="Response regulatory" evidence="11">
    <location>
        <begin position="939"/>
        <end position="1055"/>
    </location>
</feature>
<keyword evidence="6" id="KW-0902">Two-component regulatory system</keyword>
<keyword evidence="3 7" id="KW-0597">Phosphoprotein</keyword>
<dbReference type="InterPro" id="IPR029016">
    <property type="entry name" value="GAF-like_dom_sf"/>
</dbReference>
<comment type="catalytic activity">
    <reaction evidence="1">
        <text>ATP + protein L-histidine = ADP + protein N-phospho-L-histidine.</text>
        <dbReference type="EC" id="2.7.13.3"/>
    </reaction>
</comment>
<dbReference type="AlphaFoldDB" id="A0A2S7D6R9"/>
<dbReference type="GO" id="GO:0000155">
    <property type="term" value="F:phosphorelay sensor kinase activity"/>
    <property type="evidence" value="ECO:0007669"/>
    <property type="project" value="InterPro"/>
</dbReference>
<dbReference type="SMART" id="SM00065">
    <property type="entry name" value="GAF"/>
    <property type="match status" value="1"/>
</dbReference>
<evidence type="ECO:0000313" key="12">
    <source>
        <dbReference type="EMBL" id="PPU69525.1"/>
    </source>
</evidence>
<dbReference type="SUPFAM" id="SSF47384">
    <property type="entry name" value="Homodimeric domain of signal transducing histidine kinase"/>
    <property type="match status" value="1"/>
</dbReference>
<evidence type="ECO:0000313" key="13">
    <source>
        <dbReference type="Proteomes" id="UP000238191"/>
    </source>
</evidence>
<feature type="transmembrane region" description="Helical" evidence="9">
    <location>
        <begin position="12"/>
        <end position="34"/>
    </location>
</feature>
<proteinExistence type="predicted"/>
<dbReference type="CDD" id="cd17546">
    <property type="entry name" value="REC_hyHK_CKI1_RcsC-like"/>
    <property type="match status" value="1"/>
</dbReference>
<dbReference type="Pfam" id="PF13185">
    <property type="entry name" value="GAF_2"/>
    <property type="match status" value="1"/>
</dbReference>
<feature type="compositionally biased region" description="Low complexity" evidence="8">
    <location>
        <begin position="603"/>
        <end position="617"/>
    </location>
</feature>
<dbReference type="InterPro" id="IPR036097">
    <property type="entry name" value="HisK_dim/P_sf"/>
</dbReference>
<dbReference type="InterPro" id="IPR004358">
    <property type="entry name" value="Sig_transdc_His_kin-like_C"/>
</dbReference>
<feature type="transmembrane region" description="Helical" evidence="9">
    <location>
        <begin position="54"/>
        <end position="73"/>
    </location>
</feature>
<evidence type="ECO:0000256" key="1">
    <source>
        <dbReference type="ARBA" id="ARBA00000085"/>
    </source>
</evidence>
<evidence type="ECO:0000256" key="5">
    <source>
        <dbReference type="ARBA" id="ARBA00022777"/>
    </source>
</evidence>
<feature type="modified residue" description="4-aspartylphosphate" evidence="7">
    <location>
        <position position="720"/>
    </location>
</feature>
<dbReference type="PANTHER" id="PTHR45339:SF1">
    <property type="entry name" value="HYBRID SIGNAL TRANSDUCTION HISTIDINE KINASE J"/>
    <property type="match status" value="1"/>
</dbReference>
<reference evidence="13" key="1">
    <citation type="submission" date="2016-08" db="EMBL/GenBank/DDBJ databases">
        <authorList>
            <person name="Merda D."/>
            <person name="Briand M."/>
            <person name="Taghouti G."/>
            <person name="Carrere S."/>
            <person name="Gouzy J."/>
            <person name="Portier P."/>
            <person name="Jacques M.-A."/>
            <person name="Fischer-Le Saux M."/>
        </authorList>
    </citation>
    <scope>NUCLEOTIDE SEQUENCE [LARGE SCALE GENOMIC DNA]</scope>
    <source>
        <strain evidence="13">CFBP4643</strain>
    </source>
</reference>
<feature type="compositionally biased region" description="Low complexity" evidence="8">
    <location>
        <begin position="308"/>
        <end position="323"/>
    </location>
</feature>
<evidence type="ECO:0000256" key="3">
    <source>
        <dbReference type="ARBA" id="ARBA00022553"/>
    </source>
</evidence>
<dbReference type="EMBL" id="MDEI01000003">
    <property type="protein sequence ID" value="PPU69525.1"/>
    <property type="molecule type" value="Genomic_DNA"/>
</dbReference>
<feature type="domain" description="Histidine kinase" evidence="10">
    <location>
        <begin position="372"/>
        <end position="592"/>
    </location>
</feature>
<organism evidence="12 13">
    <name type="scientific">Xanthomonas pisi</name>
    <dbReference type="NCBI Taxonomy" id="56457"/>
    <lineage>
        <taxon>Bacteria</taxon>
        <taxon>Pseudomonadati</taxon>
        <taxon>Pseudomonadota</taxon>
        <taxon>Gammaproteobacteria</taxon>
        <taxon>Lysobacterales</taxon>
        <taxon>Lysobacteraceae</taxon>
        <taxon>Xanthomonas</taxon>
    </lineage>
</organism>
<dbReference type="InterPro" id="IPR011006">
    <property type="entry name" value="CheY-like_superfamily"/>
</dbReference>
<feature type="region of interest" description="Disordered" evidence="8">
    <location>
        <begin position="571"/>
        <end position="665"/>
    </location>
</feature>
<dbReference type="SUPFAM" id="SSF55781">
    <property type="entry name" value="GAF domain-like"/>
    <property type="match status" value="1"/>
</dbReference>
<name>A0A2S7D6R9_9XANT</name>
<dbReference type="Pfam" id="PF02518">
    <property type="entry name" value="HATPase_c"/>
    <property type="match status" value="1"/>
</dbReference>
<dbReference type="SMART" id="SM00388">
    <property type="entry name" value="HisKA"/>
    <property type="match status" value="1"/>
</dbReference>
<evidence type="ECO:0000259" key="11">
    <source>
        <dbReference type="PROSITE" id="PS50110"/>
    </source>
</evidence>
<dbReference type="RefSeq" id="WP_104611478.1">
    <property type="nucleotide sequence ID" value="NZ_MDEI01000003.1"/>
</dbReference>
<dbReference type="InterPro" id="IPR003018">
    <property type="entry name" value="GAF"/>
</dbReference>
<keyword evidence="4" id="KW-0808">Transferase</keyword>
<dbReference type="EC" id="2.7.13.3" evidence="2"/>
<keyword evidence="9" id="KW-1133">Transmembrane helix</keyword>
<dbReference type="PROSITE" id="PS50110">
    <property type="entry name" value="RESPONSE_REGULATORY"/>
    <property type="match status" value="3"/>
</dbReference>
<evidence type="ECO:0000256" key="4">
    <source>
        <dbReference type="ARBA" id="ARBA00022679"/>
    </source>
</evidence>
<dbReference type="SUPFAM" id="SSF55874">
    <property type="entry name" value="ATPase domain of HSP90 chaperone/DNA topoisomerase II/histidine kinase"/>
    <property type="match status" value="1"/>
</dbReference>
<evidence type="ECO:0000256" key="2">
    <source>
        <dbReference type="ARBA" id="ARBA00012438"/>
    </source>
</evidence>
<comment type="caution">
    <text evidence="12">The sequence shown here is derived from an EMBL/GenBank/DDBJ whole genome shotgun (WGS) entry which is preliminary data.</text>
</comment>
<dbReference type="Gene3D" id="3.40.50.2300">
    <property type="match status" value="3"/>
</dbReference>
<evidence type="ECO:0000256" key="9">
    <source>
        <dbReference type="SAM" id="Phobius"/>
    </source>
</evidence>
<dbReference type="CDD" id="cd16922">
    <property type="entry name" value="HATPase_EvgS-ArcB-TorS-like"/>
    <property type="match status" value="1"/>
</dbReference>
<feature type="domain" description="Response regulatory" evidence="11">
    <location>
        <begin position="671"/>
        <end position="784"/>
    </location>
</feature>
<dbReference type="InterPro" id="IPR003661">
    <property type="entry name" value="HisK_dim/P_dom"/>
</dbReference>
<dbReference type="PRINTS" id="PR00344">
    <property type="entry name" value="BCTRLSENSOR"/>
</dbReference>